<dbReference type="EMBL" id="CP047045">
    <property type="protein sequence ID" value="QGZ93622.1"/>
    <property type="molecule type" value="Genomic_DNA"/>
</dbReference>
<dbReference type="Proteomes" id="UP000431269">
    <property type="component" value="Chromosome"/>
</dbReference>
<dbReference type="KEGG" id="tsv:DSM104635_00434"/>
<proteinExistence type="predicted"/>
<organism evidence="1 2">
    <name type="scientific">Terricaulis silvestris</name>
    <dbReference type="NCBI Taxonomy" id="2686094"/>
    <lineage>
        <taxon>Bacteria</taxon>
        <taxon>Pseudomonadati</taxon>
        <taxon>Pseudomonadota</taxon>
        <taxon>Alphaproteobacteria</taxon>
        <taxon>Caulobacterales</taxon>
        <taxon>Caulobacteraceae</taxon>
        <taxon>Terricaulis</taxon>
    </lineage>
</organism>
<dbReference type="InterPro" id="IPR045865">
    <property type="entry name" value="ACT-like_dom_sf"/>
</dbReference>
<sequence>MKDVFLIQMDHAEGSLQRLIGLVERRGFHIDSMSVANHGAYREVRVAVRVREPGRCMDVLGRQIDRLVGARRMTATASSVRVEEVAPCPA</sequence>
<keyword evidence="2" id="KW-1185">Reference proteome</keyword>
<evidence type="ECO:0000313" key="1">
    <source>
        <dbReference type="EMBL" id="QGZ93622.1"/>
    </source>
</evidence>
<dbReference type="RefSeq" id="WP_158764620.1">
    <property type="nucleotide sequence ID" value="NZ_CP047045.1"/>
</dbReference>
<protein>
    <submittedName>
        <fullName evidence="1">Acetolactate synthase 3 regulatory subunit</fullName>
    </submittedName>
</protein>
<evidence type="ECO:0000313" key="2">
    <source>
        <dbReference type="Proteomes" id="UP000431269"/>
    </source>
</evidence>
<reference evidence="2" key="1">
    <citation type="submission" date="2019-12" db="EMBL/GenBank/DDBJ databases">
        <title>Complete genome of Terracaulis silvestris 0127_4.</title>
        <authorList>
            <person name="Vieira S."/>
            <person name="Riedel T."/>
            <person name="Sproer C."/>
            <person name="Pascual J."/>
            <person name="Boedeker C."/>
            <person name="Overmann J."/>
        </authorList>
    </citation>
    <scope>NUCLEOTIDE SEQUENCE [LARGE SCALE GENOMIC DNA]</scope>
    <source>
        <strain evidence="2">0127_4</strain>
    </source>
</reference>
<accession>A0A6I6MQ18</accession>
<dbReference type="Pfam" id="PF13710">
    <property type="entry name" value="ACT_5"/>
    <property type="match status" value="1"/>
</dbReference>
<dbReference type="Gene3D" id="3.30.70.260">
    <property type="match status" value="1"/>
</dbReference>
<gene>
    <name evidence="1" type="ORF">DSM104635_00434</name>
</gene>
<name>A0A6I6MQ18_9CAUL</name>
<dbReference type="AlphaFoldDB" id="A0A6I6MQ18"/>
<dbReference type="SUPFAM" id="SSF55021">
    <property type="entry name" value="ACT-like"/>
    <property type="match status" value="1"/>
</dbReference>